<gene>
    <name evidence="1" type="primary">Bm1223</name>
    <name evidence="1" type="ORF">BM_Bm1223</name>
</gene>
<reference evidence="1" key="1">
    <citation type="journal article" date="2007" name="Science">
        <title>Draft genome of the filarial nematode parasite Brugia malayi.</title>
        <authorList>
            <person name="Ghedin E."/>
            <person name="Wang S."/>
            <person name="Spiro D."/>
            <person name="Caler E."/>
            <person name="Zhao Q."/>
            <person name="Crabtree J."/>
            <person name="Allen J.E."/>
            <person name="Delcher A.L."/>
            <person name="Guiliano D.B."/>
            <person name="Miranda-Saavedra D."/>
            <person name="Angiuoli S.V."/>
            <person name="Creasy T."/>
            <person name="Amedeo P."/>
            <person name="Haas B."/>
            <person name="El-Sayed N.M."/>
            <person name="Wortman J.R."/>
            <person name="Feldblyum T."/>
            <person name="Tallon L."/>
            <person name="Schatz M."/>
            <person name="Shumway M."/>
            <person name="Koo H."/>
            <person name="Salzberg S.L."/>
            <person name="Schobel S."/>
            <person name="Pertea M."/>
            <person name="Pop M."/>
            <person name="White O."/>
            <person name="Barton G.J."/>
            <person name="Carlow C.K."/>
            <person name="Crawford M.J."/>
            <person name="Daub J."/>
            <person name="Dimmic M.W."/>
            <person name="Estes C.F."/>
            <person name="Foster J.M."/>
            <person name="Ganatra M."/>
            <person name="Gregory W.F."/>
            <person name="Johnson N.M."/>
            <person name="Jin J."/>
            <person name="Komuniecki R."/>
            <person name="Korf I."/>
            <person name="Kumar S."/>
            <person name="Laney S."/>
            <person name="Li B.W."/>
            <person name="Li W."/>
            <person name="Lindblom T.H."/>
            <person name="Lustigman S."/>
            <person name="Ma D."/>
            <person name="Maina C.V."/>
            <person name="Martin D.M."/>
            <person name="McCarter J.P."/>
            <person name="McReynolds L."/>
            <person name="Mitreva M."/>
            <person name="Nutman T.B."/>
            <person name="Parkinson J."/>
            <person name="Peregrin-Alvarez J.M."/>
            <person name="Poole C."/>
            <person name="Ren Q."/>
            <person name="Saunders L."/>
            <person name="Sluder A.E."/>
            <person name="Smith K."/>
            <person name="Stanke M."/>
            <person name="Unnasch T.R."/>
            <person name="Ware J."/>
            <person name="Wei A.D."/>
            <person name="Weil G."/>
            <person name="Williams D.J."/>
            <person name="Zhang Y."/>
            <person name="Williams S.A."/>
            <person name="Fraser-Liggett C."/>
            <person name="Slatko B."/>
            <person name="Blaxter M.L."/>
            <person name="Scott A.L."/>
        </authorList>
    </citation>
    <scope>NUCLEOTIDE SEQUENCE</scope>
    <source>
        <strain evidence="1">FR3</strain>
    </source>
</reference>
<dbReference type="AlphaFoldDB" id="A0A1I9G110"/>
<protein>
    <submittedName>
        <fullName evidence="1">Bm1223</fullName>
    </submittedName>
</protein>
<reference evidence="1" key="2">
    <citation type="submission" date="2012-12" db="EMBL/GenBank/DDBJ databases">
        <authorList>
            <consortium name="WormBase Consortium"/>
            <person name="Ghedin E."/>
            <person name="Paulini M."/>
        </authorList>
    </citation>
    <scope>NUCLEOTIDE SEQUENCE</scope>
    <source>
        <strain evidence="1">FR3</strain>
    </source>
</reference>
<organism evidence="1">
    <name type="scientific">Brugia malayi</name>
    <name type="common">Filarial nematode worm</name>
    <dbReference type="NCBI Taxonomy" id="6279"/>
    <lineage>
        <taxon>Eukaryota</taxon>
        <taxon>Metazoa</taxon>
        <taxon>Ecdysozoa</taxon>
        <taxon>Nematoda</taxon>
        <taxon>Chromadorea</taxon>
        <taxon>Rhabditida</taxon>
        <taxon>Spirurina</taxon>
        <taxon>Spiruromorpha</taxon>
        <taxon>Filarioidea</taxon>
        <taxon>Onchocercidae</taxon>
        <taxon>Brugia</taxon>
    </lineage>
</organism>
<accession>A0A1I9G110</accession>
<proteinExistence type="predicted"/>
<dbReference type="EMBL" id="LN856868">
    <property type="protein sequence ID" value="CDP93354.1"/>
    <property type="molecule type" value="Genomic_DNA"/>
</dbReference>
<sequence>MVGNVYLIKTIKAKLSSFELLLFDGKNSILMLS</sequence>
<evidence type="ECO:0000313" key="1">
    <source>
        <dbReference type="EMBL" id="CDP93354.1"/>
    </source>
</evidence>
<name>A0A1I9G110_BRUMA</name>